<comment type="caution">
    <text evidence="1">The sequence shown here is derived from an EMBL/GenBank/DDBJ whole genome shotgun (WGS) entry which is preliminary data.</text>
</comment>
<name>A0AAV7J668_COTGL</name>
<evidence type="ECO:0000313" key="2">
    <source>
        <dbReference type="Proteomes" id="UP000826195"/>
    </source>
</evidence>
<protein>
    <submittedName>
        <fullName evidence="1">Uncharacterized protein</fullName>
    </submittedName>
</protein>
<keyword evidence="2" id="KW-1185">Reference proteome</keyword>
<dbReference type="EMBL" id="JAHXZJ010000001">
    <property type="protein sequence ID" value="KAH0567581.1"/>
    <property type="molecule type" value="Genomic_DNA"/>
</dbReference>
<accession>A0AAV7J668</accession>
<reference evidence="1 2" key="1">
    <citation type="journal article" date="2021" name="J. Hered.">
        <title>A chromosome-level genome assembly of the parasitoid wasp, Cotesia glomerata (Hymenoptera: Braconidae).</title>
        <authorList>
            <person name="Pinto B.J."/>
            <person name="Weis J.J."/>
            <person name="Gamble T."/>
            <person name="Ode P.J."/>
            <person name="Paul R."/>
            <person name="Zaspel J.M."/>
        </authorList>
    </citation>
    <scope>NUCLEOTIDE SEQUENCE [LARGE SCALE GENOMIC DNA]</scope>
    <source>
        <strain evidence="1">CgM1</strain>
    </source>
</reference>
<organism evidence="1 2">
    <name type="scientific">Cotesia glomerata</name>
    <name type="common">Lepidopteran parasitic wasp</name>
    <name type="synonym">Apanteles glomeratus</name>
    <dbReference type="NCBI Taxonomy" id="32391"/>
    <lineage>
        <taxon>Eukaryota</taxon>
        <taxon>Metazoa</taxon>
        <taxon>Ecdysozoa</taxon>
        <taxon>Arthropoda</taxon>
        <taxon>Hexapoda</taxon>
        <taxon>Insecta</taxon>
        <taxon>Pterygota</taxon>
        <taxon>Neoptera</taxon>
        <taxon>Endopterygota</taxon>
        <taxon>Hymenoptera</taxon>
        <taxon>Apocrita</taxon>
        <taxon>Ichneumonoidea</taxon>
        <taxon>Braconidae</taxon>
        <taxon>Microgastrinae</taxon>
        <taxon>Cotesia</taxon>
    </lineage>
</organism>
<evidence type="ECO:0000313" key="1">
    <source>
        <dbReference type="EMBL" id="KAH0567581.1"/>
    </source>
</evidence>
<dbReference type="AlphaFoldDB" id="A0AAV7J668"/>
<gene>
    <name evidence="1" type="ORF">KQX54_010843</name>
</gene>
<proteinExistence type="predicted"/>
<sequence>MRRKRGKRAEQMSGKLKSPHLGGLCGCGSSILSAVLSNRLVLYGTNQRGPRAFVSGCLQAVEMMGNAKCKRVDDCVGSTFTRLRVLCYCYCYLVCCYHHPYTLVSSGWDSEESAIEVLDDGSRLSADQS</sequence>
<dbReference type="Proteomes" id="UP000826195">
    <property type="component" value="Unassembled WGS sequence"/>
</dbReference>